<proteinExistence type="predicted"/>
<organism evidence="1 2">
    <name type="scientific">Arctium lappa</name>
    <name type="common">Greater burdock</name>
    <name type="synonym">Lappa major</name>
    <dbReference type="NCBI Taxonomy" id="4217"/>
    <lineage>
        <taxon>Eukaryota</taxon>
        <taxon>Viridiplantae</taxon>
        <taxon>Streptophyta</taxon>
        <taxon>Embryophyta</taxon>
        <taxon>Tracheophyta</taxon>
        <taxon>Spermatophyta</taxon>
        <taxon>Magnoliopsida</taxon>
        <taxon>eudicotyledons</taxon>
        <taxon>Gunneridae</taxon>
        <taxon>Pentapetalae</taxon>
        <taxon>asterids</taxon>
        <taxon>campanulids</taxon>
        <taxon>Asterales</taxon>
        <taxon>Asteraceae</taxon>
        <taxon>Carduoideae</taxon>
        <taxon>Cardueae</taxon>
        <taxon>Arctiinae</taxon>
        <taxon>Arctium</taxon>
    </lineage>
</organism>
<keyword evidence="2" id="KW-1185">Reference proteome</keyword>
<dbReference type="EMBL" id="CM042047">
    <property type="protein sequence ID" value="KAI3769857.1"/>
    <property type="molecule type" value="Genomic_DNA"/>
</dbReference>
<reference evidence="2" key="1">
    <citation type="journal article" date="2022" name="Mol. Ecol. Resour.">
        <title>The genomes of chicory, endive, great burdock and yacon provide insights into Asteraceae palaeo-polyploidization history and plant inulin production.</title>
        <authorList>
            <person name="Fan W."/>
            <person name="Wang S."/>
            <person name="Wang H."/>
            <person name="Wang A."/>
            <person name="Jiang F."/>
            <person name="Liu H."/>
            <person name="Zhao H."/>
            <person name="Xu D."/>
            <person name="Zhang Y."/>
        </authorList>
    </citation>
    <scope>NUCLEOTIDE SEQUENCE [LARGE SCALE GENOMIC DNA]</scope>
    <source>
        <strain evidence="2">cv. Niubang</strain>
    </source>
</reference>
<comment type="caution">
    <text evidence="1">The sequence shown here is derived from an EMBL/GenBank/DDBJ whole genome shotgun (WGS) entry which is preliminary data.</text>
</comment>
<evidence type="ECO:0000313" key="1">
    <source>
        <dbReference type="EMBL" id="KAI3769857.1"/>
    </source>
</evidence>
<reference evidence="1 2" key="2">
    <citation type="journal article" date="2022" name="Mol. Ecol. Resour.">
        <title>The genomes of chicory, endive, great burdock and yacon provide insights into Asteraceae paleo-polyploidization history and plant inulin production.</title>
        <authorList>
            <person name="Fan W."/>
            <person name="Wang S."/>
            <person name="Wang H."/>
            <person name="Wang A."/>
            <person name="Jiang F."/>
            <person name="Liu H."/>
            <person name="Zhao H."/>
            <person name="Xu D."/>
            <person name="Zhang Y."/>
        </authorList>
    </citation>
    <scope>NUCLEOTIDE SEQUENCE [LARGE SCALE GENOMIC DNA]</scope>
    <source>
        <strain evidence="2">cv. Niubang</strain>
    </source>
</reference>
<sequence>MTKTFTLREVDDHPESSMSTTTPPLEIDHRIPPSPPPLHEDPDLRRQPNLNLSLGPSPPSPPPPLEQQPPPLPNHFLPIPPIYFPEPQPAVAPLPRRNRRRNPKHGPREGKPKTIEPPFPWSTDHRAQVHSLKNLIDKGINTISGDVQCKRCEQVYQIEYNLQEKFLKVGGYLAENMHIFDHRAPAHWMNPTLGKCNYCHQENSVKPKISEKKNSINWLFLLLGEMIGCCTLEQLKYFCKHAEYHRTGAKNRLVFLTYLGICKQLDPHGPFNLIF</sequence>
<protein>
    <submittedName>
        <fullName evidence="1">Uncharacterized protein</fullName>
    </submittedName>
</protein>
<dbReference type="Proteomes" id="UP001055879">
    <property type="component" value="Linkage Group LG01"/>
</dbReference>
<gene>
    <name evidence="1" type="ORF">L6452_00971</name>
</gene>
<evidence type="ECO:0000313" key="2">
    <source>
        <dbReference type="Proteomes" id="UP001055879"/>
    </source>
</evidence>
<name>A0ACB9FGU2_ARCLA</name>
<accession>A0ACB9FGU2</accession>